<name>A0ABP3U6Q2_9CLOT</name>
<dbReference type="RefSeq" id="WP_343768721.1">
    <property type="nucleotide sequence ID" value="NZ_BAAACF010000001.1"/>
</dbReference>
<protein>
    <recommendedName>
        <fullName evidence="3">Phage protein</fullName>
    </recommendedName>
</protein>
<sequence>MKNYIKELKGERKEKRYKQCEECGKLIEQVSNRTKYCEECARKIWEEQNRKNNRERMRKIRSKDKSL</sequence>
<comment type="caution">
    <text evidence="1">The sequence shown here is derived from an EMBL/GenBank/DDBJ whole genome shotgun (WGS) entry which is preliminary data.</text>
</comment>
<keyword evidence="2" id="KW-1185">Reference proteome</keyword>
<dbReference type="EMBL" id="BAAACF010000001">
    <property type="protein sequence ID" value="GAA0723684.1"/>
    <property type="molecule type" value="Genomic_DNA"/>
</dbReference>
<gene>
    <name evidence="1" type="ORF">GCM10008905_16600</name>
</gene>
<proteinExistence type="predicted"/>
<accession>A0ABP3U6Q2</accession>
<reference evidence="2" key="1">
    <citation type="journal article" date="2019" name="Int. J. Syst. Evol. Microbiol.">
        <title>The Global Catalogue of Microorganisms (GCM) 10K type strain sequencing project: providing services to taxonomists for standard genome sequencing and annotation.</title>
        <authorList>
            <consortium name="The Broad Institute Genomics Platform"/>
            <consortium name="The Broad Institute Genome Sequencing Center for Infectious Disease"/>
            <person name="Wu L."/>
            <person name="Ma J."/>
        </authorList>
    </citation>
    <scope>NUCLEOTIDE SEQUENCE [LARGE SCALE GENOMIC DNA]</scope>
    <source>
        <strain evidence="2">JCM 1405</strain>
    </source>
</reference>
<organism evidence="1 2">
    <name type="scientific">Clostridium malenominatum</name>
    <dbReference type="NCBI Taxonomy" id="1539"/>
    <lineage>
        <taxon>Bacteria</taxon>
        <taxon>Bacillati</taxon>
        <taxon>Bacillota</taxon>
        <taxon>Clostridia</taxon>
        <taxon>Eubacteriales</taxon>
        <taxon>Clostridiaceae</taxon>
        <taxon>Clostridium</taxon>
    </lineage>
</organism>
<dbReference type="Proteomes" id="UP001500339">
    <property type="component" value="Unassembled WGS sequence"/>
</dbReference>
<evidence type="ECO:0008006" key="3">
    <source>
        <dbReference type="Google" id="ProtNLM"/>
    </source>
</evidence>
<evidence type="ECO:0000313" key="1">
    <source>
        <dbReference type="EMBL" id="GAA0723684.1"/>
    </source>
</evidence>
<evidence type="ECO:0000313" key="2">
    <source>
        <dbReference type="Proteomes" id="UP001500339"/>
    </source>
</evidence>